<evidence type="ECO:0000313" key="2">
    <source>
        <dbReference type="EMBL" id="PKA64332.1"/>
    </source>
</evidence>
<protein>
    <recommendedName>
        <fullName evidence="4">Cystatin domain-containing protein</fullName>
    </recommendedName>
</protein>
<keyword evidence="3" id="KW-1185">Reference proteome</keyword>
<gene>
    <name evidence="2" type="ORF">AXF42_Ash009553</name>
</gene>
<name>A0A2I0B964_9ASPA</name>
<keyword evidence="1" id="KW-0732">Signal</keyword>
<accession>A0A2I0B964</accession>
<evidence type="ECO:0008006" key="4">
    <source>
        <dbReference type="Google" id="ProtNLM"/>
    </source>
</evidence>
<reference evidence="2 3" key="1">
    <citation type="journal article" date="2017" name="Nature">
        <title>The Apostasia genome and the evolution of orchids.</title>
        <authorList>
            <person name="Zhang G.Q."/>
            <person name="Liu K.W."/>
            <person name="Li Z."/>
            <person name="Lohaus R."/>
            <person name="Hsiao Y.Y."/>
            <person name="Niu S.C."/>
            <person name="Wang J.Y."/>
            <person name="Lin Y.C."/>
            <person name="Xu Q."/>
            <person name="Chen L.J."/>
            <person name="Yoshida K."/>
            <person name="Fujiwara S."/>
            <person name="Wang Z.W."/>
            <person name="Zhang Y.Q."/>
            <person name="Mitsuda N."/>
            <person name="Wang M."/>
            <person name="Liu G.H."/>
            <person name="Pecoraro L."/>
            <person name="Huang H.X."/>
            <person name="Xiao X.J."/>
            <person name="Lin M."/>
            <person name="Wu X.Y."/>
            <person name="Wu W.L."/>
            <person name="Chen Y.Y."/>
            <person name="Chang S.B."/>
            <person name="Sakamoto S."/>
            <person name="Ohme-Takagi M."/>
            <person name="Yagi M."/>
            <person name="Zeng S.J."/>
            <person name="Shen C.Y."/>
            <person name="Yeh C.M."/>
            <person name="Luo Y.B."/>
            <person name="Tsai W.C."/>
            <person name="Van de Peer Y."/>
            <person name="Liu Z.J."/>
        </authorList>
    </citation>
    <scope>NUCLEOTIDE SEQUENCE [LARGE SCALE GENOMIC DNA]</scope>
    <source>
        <strain evidence="3">cv. Shenzhen</strain>
        <tissue evidence="2">Stem</tissue>
    </source>
</reference>
<proteinExistence type="predicted"/>
<dbReference type="AlphaFoldDB" id="A0A2I0B964"/>
<evidence type="ECO:0000256" key="1">
    <source>
        <dbReference type="SAM" id="SignalP"/>
    </source>
</evidence>
<feature type="signal peptide" evidence="1">
    <location>
        <begin position="1"/>
        <end position="28"/>
    </location>
</feature>
<feature type="chain" id="PRO_5014167946" description="Cystatin domain-containing protein" evidence="1">
    <location>
        <begin position="29"/>
        <end position="143"/>
    </location>
</feature>
<sequence length="143" mass="16518">MVSTDRLLLSHTIVVLLLLLFFASPTSSFPPFTFLVGSVDEMNEIYRFAIRVYYNFLFGRVDYPDMFYYIQGLAVAIRVVDNMGSMQYKVYIRVSTDDSMANLLMVFTMQGQWFRPPYNALENHHLIYDSIGAKLFPIPGGHH</sequence>
<dbReference type="Proteomes" id="UP000236161">
    <property type="component" value="Unassembled WGS sequence"/>
</dbReference>
<evidence type="ECO:0000313" key="3">
    <source>
        <dbReference type="Proteomes" id="UP000236161"/>
    </source>
</evidence>
<organism evidence="2 3">
    <name type="scientific">Apostasia shenzhenica</name>
    <dbReference type="NCBI Taxonomy" id="1088818"/>
    <lineage>
        <taxon>Eukaryota</taxon>
        <taxon>Viridiplantae</taxon>
        <taxon>Streptophyta</taxon>
        <taxon>Embryophyta</taxon>
        <taxon>Tracheophyta</taxon>
        <taxon>Spermatophyta</taxon>
        <taxon>Magnoliopsida</taxon>
        <taxon>Liliopsida</taxon>
        <taxon>Asparagales</taxon>
        <taxon>Orchidaceae</taxon>
        <taxon>Apostasioideae</taxon>
        <taxon>Apostasia</taxon>
    </lineage>
</organism>
<dbReference type="EMBL" id="KZ451905">
    <property type="protein sequence ID" value="PKA64332.1"/>
    <property type="molecule type" value="Genomic_DNA"/>
</dbReference>